<dbReference type="SUPFAM" id="SSF81383">
    <property type="entry name" value="F-box domain"/>
    <property type="match status" value="1"/>
</dbReference>
<evidence type="ECO:0000313" key="4">
    <source>
        <dbReference type="Proteomes" id="UP001244011"/>
    </source>
</evidence>
<dbReference type="InterPro" id="IPR036047">
    <property type="entry name" value="F-box-like_dom_sf"/>
</dbReference>
<protein>
    <recommendedName>
        <fullName evidence="2">F-box domain-containing protein</fullName>
    </recommendedName>
</protein>
<evidence type="ECO:0000256" key="1">
    <source>
        <dbReference type="SAM" id="MobiDB-lite"/>
    </source>
</evidence>
<sequence>MAFKRWIQWIQRLYSCLRQEDPKKQDDEQKKQGQQGQPKDKGGQREQSRMLVTLHELQRTMDPLIAAQVYNNHHSPLGRLPEELLLCILRYIGDDVLTLYCLRRVSRIFRRLIYELEIWKQMLPPPSSQRFGYSTEARWRLPIHLYHQLRQRLQSDGLCNDCNLWCDVPVKGWFNWFIQTTNLKSDRFLKLQAICKFDSLQGYALYCDACGINHDMRRFFPSNQQSDKRNRQCLSREGAVQLCKHVHISWAAVEEHITDWQQRKPGDWQACFDHFNIECHDPSHDTRWTAEEAPTWPRACLQTAGLRQNPNPVVLNYEWKPHSGLDVFTCTLDGQVPALGMRALFQRLRQGPAGILLPSYPTNPLPEMACFDPTRCDCIYYEMGDNKRLSAPDPSKCLNFSATIFHLDGTPIIPTTDILVSDGIWSK</sequence>
<dbReference type="EMBL" id="MU838998">
    <property type="protein sequence ID" value="KAK1771549.1"/>
    <property type="molecule type" value="Genomic_DNA"/>
</dbReference>
<evidence type="ECO:0000259" key="2">
    <source>
        <dbReference type="PROSITE" id="PS50181"/>
    </source>
</evidence>
<evidence type="ECO:0000313" key="3">
    <source>
        <dbReference type="EMBL" id="KAK1771549.1"/>
    </source>
</evidence>
<dbReference type="Proteomes" id="UP001244011">
    <property type="component" value="Unassembled WGS sequence"/>
</dbReference>
<proteinExistence type="predicted"/>
<dbReference type="RefSeq" id="XP_060287762.1">
    <property type="nucleotide sequence ID" value="XM_060426691.1"/>
</dbReference>
<feature type="compositionally biased region" description="Basic and acidic residues" evidence="1">
    <location>
        <begin position="21"/>
        <end position="31"/>
    </location>
</feature>
<reference evidence="3" key="1">
    <citation type="submission" date="2023-06" db="EMBL/GenBank/DDBJ databases">
        <title>Genome-scale phylogeny and comparative genomics of the fungal order Sordariales.</title>
        <authorList>
            <consortium name="Lawrence Berkeley National Laboratory"/>
            <person name="Hensen N."/>
            <person name="Bonometti L."/>
            <person name="Westerberg I."/>
            <person name="Brannstrom I.O."/>
            <person name="Guillou S."/>
            <person name="Cros-Aarteil S."/>
            <person name="Calhoun S."/>
            <person name="Haridas S."/>
            <person name="Kuo A."/>
            <person name="Mondo S."/>
            <person name="Pangilinan J."/>
            <person name="Riley R."/>
            <person name="Labutti K."/>
            <person name="Andreopoulos B."/>
            <person name="Lipzen A."/>
            <person name="Chen C."/>
            <person name="Yanf M."/>
            <person name="Daum C."/>
            <person name="Ng V."/>
            <person name="Clum A."/>
            <person name="Steindorff A."/>
            <person name="Ohm R."/>
            <person name="Martin F."/>
            <person name="Silar P."/>
            <person name="Natvig D."/>
            <person name="Lalanne C."/>
            <person name="Gautier V."/>
            <person name="Ament-Velasquez S.L."/>
            <person name="Kruys A."/>
            <person name="Hutchinson M.I."/>
            <person name="Powell A.J."/>
            <person name="Barry K."/>
            <person name="Miller A.N."/>
            <person name="Grigoriev I.V."/>
            <person name="Debuchy R."/>
            <person name="Gladieux P."/>
            <person name="Thoren M.H."/>
            <person name="Johannesson H."/>
        </authorList>
    </citation>
    <scope>NUCLEOTIDE SEQUENCE</scope>
    <source>
        <strain evidence="3">8032-3</strain>
    </source>
</reference>
<dbReference type="GeneID" id="85309878"/>
<dbReference type="InterPro" id="IPR001810">
    <property type="entry name" value="F-box_dom"/>
</dbReference>
<gene>
    <name evidence="3" type="ORF">QBC33DRAFT_524015</name>
</gene>
<organism evidence="3 4">
    <name type="scientific">Phialemonium atrogriseum</name>
    <dbReference type="NCBI Taxonomy" id="1093897"/>
    <lineage>
        <taxon>Eukaryota</taxon>
        <taxon>Fungi</taxon>
        <taxon>Dikarya</taxon>
        <taxon>Ascomycota</taxon>
        <taxon>Pezizomycotina</taxon>
        <taxon>Sordariomycetes</taxon>
        <taxon>Sordariomycetidae</taxon>
        <taxon>Cephalothecales</taxon>
        <taxon>Cephalothecaceae</taxon>
        <taxon>Phialemonium</taxon>
    </lineage>
</organism>
<keyword evidence="4" id="KW-1185">Reference proteome</keyword>
<dbReference type="Pfam" id="PF12937">
    <property type="entry name" value="F-box-like"/>
    <property type="match status" value="1"/>
</dbReference>
<dbReference type="Gene3D" id="1.20.1280.50">
    <property type="match status" value="1"/>
</dbReference>
<dbReference type="PROSITE" id="PS50181">
    <property type="entry name" value="FBOX"/>
    <property type="match status" value="1"/>
</dbReference>
<dbReference type="AlphaFoldDB" id="A0AAJ0C7G3"/>
<feature type="region of interest" description="Disordered" evidence="1">
    <location>
        <begin position="21"/>
        <end position="46"/>
    </location>
</feature>
<feature type="domain" description="F-box" evidence="2">
    <location>
        <begin position="74"/>
        <end position="122"/>
    </location>
</feature>
<accession>A0AAJ0C7G3</accession>
<comment type="caution">
    <text evidence="3">The sequence shown here is derived from an EMBL/GenBank/DDBJ whole genome shotgun (WGS) entry which is preliminary data.</text>
</comment>
<name>A0AAJ0C7G3_9PEZI</name>